<dbReference type="InterPro" id="IPR006118">
    <property type="entry name" value="Recombinase_CS"/>
</dbReference>
<evidence type="ECO:0000313" key="2">
    <source>
        <dbReference type="Proteomes" id="UP001055125"/>
    </source>
</evidence>
<evidence type="ECO:0000313" key="1">
    <source>
        <dbReference type="EMBL" id="GJD97732.1"/>
    </source>
</evidence>
<organism evidence="1 2">
    <name type="scientific">Methylobacterium iners</name>
    <dbReference type="NCBI Taxonomy" id="418707"/>
    <lineage>
        <taxon>Bacteria</taxon>
        <taxon>Pseudomonadati</taxon>
        <taxon>Pseudomonadota</taxon>
        <taxon>Alphaproteobacteria</taxon>
        <taxon>Hyphomicrobiales</taxon>
        <taxon>Methylobacteriaceae</taxon>
        <taxon>Methylobacterium</taxon>
    </lineage>
</organism>
<sequence length="97" mass="10139">MANKDQGLRISLTGGLLTISLGVSTLCQAIKGGTVFEDFMGGEDAVITDEDAFARAITAGLGREEENGDTPVHDMLDRVARRAINDGAEGVLIPGVH</sequence>
<comment type="caution">
    <text evidence="1">The sequence shown here is derived from an EMBL/GenBank/DDBJ whole genome shotgun (WGS) entry which is preliminary data.</text>
</comment>
<protein>
    <submittedName>
        <fullName evidence="1">Uncharacterized protein</fullName>
    </submittedName>
</protein>
<gene>
    <name evidence="1" type="ORF">OCOJLMKI_4965</name>
</gene>
<dbReference type="RefSeq" id="WP_238246782.1">
    <property type="nucleotide sequence ID" value="NZ_BPQP01000105.1"/>
</dbReference>
<keyword evidence="2" id="KW-1185">Reference proteome</keyword>
<reference evidence="1" key="2">
    <citation type="submission" date="2021-08" db="EMBL/GenBank/DDBJ databases">
        <authorList>
            <person name="Tani A."/>
            <person name="Ola A."/>
            <person name="Ogura Y."/>
            <person name="Katsura K."/>
            <person name="Hayashi T."/>
        </authorList>
    </citation>
    <scope>NUCLEOTIDE SEQUENCE</scope>
    <source>
        <strain evidence="1">DSM 19015</strain>
    </source>
</reference>
<name>A0ABQ4S5R8_9HYPH</name>
<dbReference type="PROSITE" id="PS00398">
    <property type="entry name" value="RECOMBINASES_2"/>
    <property type="match status" value="1"/>
</dbReference>
<accession>A0ABQ4S5R8</accession>
<dbReference type="Proteomes" id="UP001055125">
    <property type="component" value="Unassembled WGS sequence"/>
</dbReference>
<reference evidence="1" key="1">
    <citation type="journal article" date="2021" name="Front. Microbiol.">
        <title>Comprehensive Comparative Genomics and Phenotyping of Methylobacterium Species.</title>
        <authorList>
            <person name="Alessa O."/>
            <person name="Ogura Y."/>
            <person name="Fujitani Y."/>
            <person name="Takami H."/>
            <person name="Hayashi T."/>
            <person name="Sahin N."/>
            <person name="Tani A."/>
        </authorList>
    </citation>
    <scope>NUCLEOTIDE SEQUENCE</scope>
    <source>
        <strain evidence="1">DSM 19015</strain>
    </source>
</reference>
<proteinExistence type="predicted"/>
<dbReference type="EMBL" id="BPQP01000105">
    <property type="protein sequence ID" value="GJD97732.1"/>
    <property type="molecule type" value="Genomic_DNA"/>
</dbReference>